<organism evidence="2 3">
    <name type="scientific">Tessaracoccus flavescens</name>
    <dbReference type="NCBI Taxonomy" id="399497"/>
    <lineage>
        <taxon>Bacteria</taxon>
        <taxon>Bacillati</taxon>
        <taxon>Actinomycetota</taxon>
        <taxon>Actinomycetes</taxon>
        <taxon>Propionibacteriales</taxon>
        <taxon>Propionibacteriaceae</taxon>
        <taxon>Tessaracoccus</taxon>
    </lineage>
</organism>
<dbReference type="Proteomes" id="UP000188235">
    <property type="component" value="Chromosome"/>
</dbReference>
<evidence type="ECO:0000256" key="1">
    <source>
        <dbReference type="SAM" id="Phobius"/>
    </source>
</evidence>
<protein>
    <submittedName>
        <fullName evidence="2">Uncharacterized protein</fullName>
    </submittedName>
</protein>
<feature type="transmembrane region" description="Helical" evidence="1">
    <location>
        <begin position="295"/>
        <end position="313"/>
    </location>
</feature>
<keyword evidence="1" id="KW-0812">Transmembrane</keyword>
<evidence type="ECO:0000313" key="3">
    <source>
        <dbReference type="Proteomes" id="UP000188235"/>
    </source>
</evidence>
<accession>A0A1Q2CXI3</accession>
<dbReference type="EMBL" id="CP019607">
    <property type="protein sequence ID" value="AQP50761.1"/>
    <property type="molecule type" value="Genomic_DNA"/>
</dbReference>
<proteinExistence type="predicted"/>
<reference evidence="2 3" key="1">
    <citation type="journal article" date="2008" name="Int. J. Syst. Evol. Microbiol.">
        <title>Tessaracoccus flavescens sp. nov., isolated from marine sediment.</title>
        <authorList>
            <person name="Lee D.W."/>
            <person name="Lee S.D."/>
        </authorList>
    </citation>
    <scope>NUCLEOTIDE SEQUENCE [LARGE SCALE GENOMIC DNA]</scope>
    <source>
        <strain evidence="2 3">SST-39T</strain>
    </source>
</reference>
<keyword evidence="3" id="KW-1185">Reference proteome</keyword>
<dbReference type="KEGG" id="tfa:BW733_07885"/>
<keyword evidence="1" id="KW-0472">Membrane</keyword>
<feature type="transmembrane region" description="Helical" evidence="1">
    <location>
        <begin position="209"/>
        <end position="232"/>
    </location>
</feature>
<feature type="transmembrane region" description="Helical" evidence="1">
    <location>
        <begin position="253"/>
        <end position="275"/>
    </location>
</feature>
<feature type="transmembrane region" description="Helical" evidence="1">
    <location>
        <begin position="153"/>
        <end position="175"/>
    </location>
</feature>
<name>A0A1Q2CXI3_9ACTN</name>
<feature type="transmembrane region" description="Helical" evidence="1">
    <location>
        <begin position="104"/>
        <end position="119"/>
    </location>
</feature>
<keyword evidence="1" id="KW-1133">Transmembrane helix</keyword>
<evidence type="ECO:0000313" key="2">
    <source>
        <dbReference type="EMBL" id="AQP50761.1"/>
    </source>
</evidence>
<gene>
    <name evidence="2" type="ORF">BW733_07885</name>
</gene>
<feature type="transmembrane region" description="Helical" evidence="1">
    <location>
        <begin position="80"/>
        <end position="97"/>
    </location>
</feature>
<sequence>MFLVGSALLLTALAVTQPFALASLAVVVLGPLHVVLATRYILGRSLPALGGSTGGTLALLVAAMVLVRIGAALVPTPGRYLELIGGCAVVGWALWKGLDARRRVLGLAAVVALAAVSLLELPWYWLFLTHGHNVVPVIFLWDWARRLHPGARLAFVGANLVWASAIPAAVLSGWLDPLIGPTPPTVVTRFGNPTVLLASASPPGADPALGLRFLVVFGLMQAMHYLLWMVFFQVAGRREVTRFGDAFLRLRGWRFWVLGAGVSALVWAAYAIGYSDGRAAYGLLGDLNVYLEQPVAVWLLLTALPAAATTRVVDDLRRT</sequence>
<feature type="transmembrane region" description="Helical" evidence="1">
    <location>
        <begin position="54"/>
        <end position="74"/>
    </location>
</feature>
<dbReference type="AlphaFoldDB" id="A0A1Q2CXI3"/>